<protein>
    <submittedName>
        <fullName evidence="1">Uncharacterized protein</fullName>
    </submittedName>
</protein>
<accession>A0ABN6X6M1</accession>
<dbReference type="Proteomes" id="UP001321543">
    <property type="component" value="Chromosome"/>
</dbReference>
<keyword evidence="2" id="KW-1185">Reference proteome</keyword>
<dbReference type="RefSeq" id="WP_286300184.1">
    <property type="nucleotide sequence ID" value="NZ_AP027728.1"/>
</dbReference>
<reference evidence="2" key="1">
    <citation type="journal article" date="2019" name="Int. J. Syst. Evol. Microbiol.">
        <title>The Global Catalogue of Microorganisms (GCM) 10K type strain sequencing project: providing services to taxonomists for standard genome sequencing and annotation.</title>
        <authorList>
            <consortium name="The Broad Institute Genomics Platform"/>
            <consortium name="The Broad Institute Genome Sequencing Center for Infectious Disease"/>
            <person name="Wu L."/>
            <person name="Ma J."/>
        </authorList>
    </citation>
    <scope>NUCLEOTIDE SEQUENCE [LARGE SCALE GENOMIC DNA]</scope>
    <source>
        <strain evidence="2">NBRC 106310</strain>
    </source>
</reference>
<evidence type="ECO:0000313" key="2">
    <source>
        <dbReference type="Proteomes" id="UP001321543"/>
    </source>
</evidence>
<proteinExistence type="predicted"/>
<dbReference type="EMBL" id="AP027728">
    <property type="protein sequence ID" value="BDZ39788.1"/>
    <property type="molecule type" value="Genomic_DNA"/>
</dbReference>
<organism evidence="1 2">
    <name type="scientific">Microbacterium suwonense</name>
    <dbReference type="NCBI Taxonomy" id="683047"/>
    <lineage>
        <taxon>Bacteria</taxon>
        <taxon>Bacillati</taxon>
        <taxon>Actinomycetota</taxon>
        <taxon>Actinomycetes</taxon>
        <taxon>Micrococcales</taxon>
        <taxon>Microbacteriaceae</taxon>
        <taxon>Microbacterium</taxon>
    </lineage>
</organism>
<name>A0ABN6X6M1_9MICO</name>
<evidence type="ECO:0000313" key="1">
    <source>
        <dbReference type="EMBL" id="BDZ39788.1"/>
    </source>
</evidence>
<gene>
    <name evidence="1" type="ORF">GCM10025863_24020</name>
</gene>
<sequence length="51" mass="5703">MLLAISGPMKLPCSIKLTIYPHAAQRQVLAWVHFDDELRNAVRLLEGEADA</sequence>